<evidence type="ECO:0000313" key="2">
    <source>
        <dbReference type="EMBL" id="JAH91388.1"/>
    </source>
</evidence>
<name>A0A0E9WPJ7_ANGAN</name>
<evidence type="ECO:0000256" key="1">
    <source>
        <dbReference type="SAM" id="MobiDB-lite"/>
    </source>
</evidence>
<dbReference type="EMBL" id="GBXM01017189">
    <property type="protein sequence ID" value="JAH91388.1"/>
    <property type="molecule type" value="Transcribed_RNA"/>
</dbReference>
<reference evidence="2" key="2">
    <citation type="journal article" date="2015" name="Fish Shellfish Immunol.">
        <title>Early steps in the European eel (Anguilla anguilla)-Vibrio vulnificus interaction in the gills: Role of the RtxA13 toxin.</title>
        <authorList>
            <person name="Callol A."/>
            <person name="Pajuelo D."/>
            <person name="Ebbesson L."/>
            <person name="Teles M."/>
            <person name="MacKenzie S."/>
            <person name="Amaro C."/>
        </authorList>
    </citation>
    <scope>NUCLEOTIDE SEQUENCE</scope>
</reference>
<dbReference type="AlphaFoldDB" id="A0A0E9WPJ7"/>
<organism evidence="2">
    <name type="scientific">Anguilla anguilla</name>
    <name type="common">European freshwater eel</name>
    <name type="synonym">Muraena anguilla</name>
    <dbReference type="NCBI Taxonomy" id="7936"/>
    <lineage>
        <taxon>Eukaryota</taxon>
        <taxon>Metazoa</taxon>
        <taxon>Chordata</taxon>
        <taxon>Craniata</taxon>
        <taxon>Vertebrata</taxon>
        <taxon>Euteleostomi</taxon>
        <taxon>Actinopterygii</taxon>
        <taxon>Neopterygii</taxon>
        <taxon>Teleostei</taxon>
        <taxon>Anguilliformes</taxon>
        <taxon>Anguillidae</taxon>
        <taxon>Anguilla</taxon>
    </lineage>
</organism>
<proteinExistence type="predicted"/>
<sequence>MSVENNAFNFRSNNTRVRAVQQSPSANGLTAYPS</sequence>
<feature type="region of interest" description="Disordered" evidence="1">
    <location>
        <begin position="14"/>
        <end position="34"/>
    </location>
</feature>
<reference evidence="2" key="1">
    <citation type="submission" date="2014-11" db="EMBL/GenBank/DDBJ databases">
        <authorList>
            <person name="Amaro Gonzalez C."/>
        </authorList>
    </citation>
    <scope>NUCLEOTIDE SEQUENCE</scope>
</reference>
<accession>A0A0E9WPJ7</accession>
<protein>
    <submittedName>
        <fullName evidence="2">Uncharacterized protein</fullName>
    </submittedName>
</protein>